<evidence type="ECO:0000256" key="1">
    <source>
        <dbReference type="SAM" id="MobiDB-lite"/>
    </source>
</evidence>
<sequence>MPVRKLLNFGICRNWTAKLSAAPTVVQQLVHCASFMPGTVRLACRLARPLSGSEPGSVRLSVGTALSRGGGTASGRPSAAMDGGSRAVRDDVKRVARKRYRRPGLALTVVR</sequence>
<comment type="caution">
    <text evidence="2">The sequence shown here is derived from an EMBL/GenBank/DDBJ whole genome shotgun (WGS) entry which is preliminary data.</text>
</comment>
<reference evidence="2 3" key="1">
    <citation type="journal article" date="2014" name="Int. J. Syst. Evol. Microbiol.">
        <title>Complete genome sequence of Corynebacterium casei LMG S-19264T (=DSM 44701T), isolated from a smear-ripened cheese.</title>
        <authorList>
            <consortium name="US DOE Joint Genome Institute (JGI-PGF)"/>
            <person name="Walter F."/>
            <person name="Albersmeier A."/>
            <person name="Kalinowski J."/>
            <person name="Ruckert C."/>
        </authorList>
    </citation>
    <scope>NUCLEOTIDE SEQUENCE [LARGE SCALE GENOMIC DNA]</scope>
    <source>
        <strain evidence="2 3">CGMCC 1.7286</strain>
    </source>
</reference>
<dbReference type="Proteomes" id="UP000599578">
    <property type="component" value="Unassembled WGS sequence"/>
</dbReference>
<evidence type="ECO:0000313" key="3">
    <source>
        <dbReference type="Proteomes" id="UP000599578"/>
    </source>
</evidence>
<proteinExistence type="predicted"/>
<feature type="region of interest" description="Disordered" evidence="1">
    <location>
        <begin position="61"/>
        <end position="88"/>
    </location>
</feature>
<name>A0A918DR94_9GAMM</name>
<dbReference type="EMBL" id="BMLT01000003">
    <property type="protein sequence ID" value="GGO79813.1"/>
    <property type="molecule type" value="Genomic_DNA"/>
</dbReference>
<accession>A0A918DR94</accession>
<protein>
    <submittedName>
        <fullName evidence="2">Uncharacterized protein</fullName>
    </submittedName>
</protein>
<organism evidence="2 3">
    <name type="scientific">Marinobacterium nitratireducens</name>
    <dbReference type="NCBI Taxonomy" id="518897"/>
    <lineage>
        <taxon>Bacteria</taxon>
        <taxon>Pseudomonadati</taxon>
        <taxon>Pseudomonadota</taxon>
        <taxon>Gammaproteobacteria</taxon>
        <taxon>Oceanospirillales</taxon>
        <taxon>Oceanospirillaceae</taxon>
        <taxon>Marinobacterium</taxon>
    </lineage>
</organism>
<keyword evidence="3" id="KW-1185">Reference proteome</keyword>
<evidence type="ECO:0000313" key="2">
    <source>
        <dbReference type="EMBL" id="GGO79813.1"/>
    </source>
</evidence>
<gene>
    <name evidence="2" type="ORF">GCM10011348_15060</name>
</gene>
<dbReference type="AlphaFoldDB" id="A0A918DR94"/>